<evidence type="ECO:0000259" key="10">
    <source>
        <dbReference type="Pfam" id="PF00082"/>
    </source>
</evidence>
<feature type="domain" description="Peptidase S8/S53" evidence="10">
    <location>
        <begin position="53"/>
        <end position="531"/>
    </location>
</feature>
<dbReference type="InterPro" id="IPR034051">
    <property type="entry name" value="TPP_II_domain"/>
</dbReference>
<feature type="domain" description="Tripeptidyl peptidase II second Ig-like" evidence="11">
    <location>
        <begin position="822"/>
        <end position="1022"/>
    </location>
</feature>
<dbReference type="Gene3D" id="1.25.40.710">
    <property type="match status" value="1"/>
</dbReference>
<dbReference type="InterPro" id="IPR000209">
    <property type="entry name" value="Peptidase_S8/S53_dom"/>
</dbReference>
<dbReference type="GO" id="GO:0004177">
    <property type="term" value="F:aminopeptidase activity"/>
    <property type="evidence" value="ECO:0007669"/>
    <property type="project" value="UniProtKB-KW"/>
</dbReference>
<feature type="domain" description="Tripeptidyl-peptidase II first Ig-like" evidence="12">
    <location>
        <begin position="579"/>
        <end position="686"/>
    </location>
</feature>
<dbReference type="EC" id="3.4.14.10" evidence="3"/>
<proteinExistence type="inferred from homology"/>
<evidence type="ECO:0000259" key="12">
    <source>
        <dbReference type="Pfam" id="PF21223"/>
    </source>
</evidence>
<dbReference type="Gene3D" id="2.60.40.3170">
    <property type="match status" value="1"/>
</dbReference>
<evidence type="ECO:0000256" key="5">
    <source>
        <dbReference type="ARBA" id="ARBA00022670"/>
    </source>
</evidence>
<dbReference type="EMBL" id="JAJSOW010000106">
    <property type="protein sequence ID" value="KAI9160907.1"/>
    <property type="molecule type" value="Genomic_DNA"/>
</dbReference>
<dbReference type="CDD" id="cd04857">
    <property type="entry name" value="Peptidases_S8_Tripeptidyl_Aminopeptidase_II"/>
    <property type="match status" value="1"/>
</dbReference>
<dbReference type="PROSITE" id="PS00138">
    <property type="entry name" value="SUBTILASE_SER"/>
    <property type="match status" value="1"/>
</dbReference>
<feature type="active site" description="Charge relay system" evidence="8">
    <location>
        <position position="305"/>
    </location>
</feature>
<evidence type="ECO:0000256" key="6">
    <source>
        <dbReference type="ARBA" id="ARBA00022801"/>
    </source>
</evidence>
<sequence>MPCISLDTSSISDTGGGSHRNFKLNESTFLASLMPKEEIAADRFIKSHPEFDGHGVIIAIFDSGVDPAAAGLQVTSDGKTKILDVIDCTGSGDIDTKTVVQADSDGCIRGASGATLVVNSSWKNPSGDWHVGYKMVYELFTDTLISRLKDNELTFLSLPFIVFWAEKRKKKWDEKNHEAITKAVLQLNEFDKKQKTAENANLKRVLEDLQDRVDFLQKQADCYDDKGPIIDAVVWHDGKKWRVALDIQSLEHEPDRGKLADFVPLTNYRTEQKYGVFNQLNACTFVVNVYDRGNILSLVTDCSPHGTHVAGIATACHPEDSSLNGVAPGAQLTSCKIGDARLGSMETGTGLTRALIAAVEHKCDLIHMSYGEPTLLPDYGRFVDLVHEVVNKHGLIFVSSAGNSGPALNTVGAPGGTSSSIIGVGAYVYPAMAVGAHSVVESPCEGLKYTWSSRGPTADGDLGICISAPGGALAPVPKWTLQKRMLMNGTSMASPSACGGFALVISAMKANGIPVSPYFVRKAVENTSVPVGGFPEDKLSTGQGLMQVDKAYEYVQKFQNFPCAWYEIKITQSGKSTPTYRGIYLREASDCRQSRKWTVQVEPKLNEGSSNLEELSRFKECIELYSTDKAVVMAPDYLILSHNIRSFNIVVNPTNLKDGLHYYEIYGVDCKAPERGPLFRIPVTIIKPMAVLTRPPIVSFAKMSFLSGHIERRFIEVPPGASWVEATMPTLTQAGDFLLTLFRPCKWESVVTFSSPAAKSFAIPVVGGQTMELAIAQFWSSGMGSHETTTVDFEIVFHGIDVNKDEVLLDGDAPVRIDATALLASERLAPVAILNKIRVPYQPIESKLSVLPSNRDKLPSGKQILALTLTYKFKLEDGAEVKPHIPLLNNRIYDTKFESQFYMISDANKRVYAMGDAYPNSSKLPKGEYTLQLYLRHDNTEYLEKIKQLVLFIERNLEEKVKAYAVSAAMIKKCFDVIQLNFFSQPDGPVTGNGAYKSSILVPGKKEAFYLSPPTKDKLPKYSSQGSTLLGVISYGKLSFAAQEEGENLRKDPVSHQIAYSVPPYKVNEDKGKGSPACTKTVLEIYEEEVRDLKIKVLGSLKQDTDEECSEWKKLAACLKYEYPKYTPLLAKILEGLLSQGSVGDKVRHNEKVIKKANEIIDSVDQDELVKFFSPTYDPEDEEVEKLKKTETTRDQLTEAFYQKGLALAEIESLKEGDKTSALLEDSLKELKRWAGTKSSKYRTLLVIQERRCGRLGTALKVLNDVIQDDKDPPKKKLYEQKISLLDEMGWSHLATHERVWIHVRFRTSLPLF</sequence>
<evidence type="ECO:0000313" key="14">
    <source>
        <dbReference type="Proteomes" id="UP001064489"/>
    </source>
</evidence>
<feature type="active site" description="Charge relay system" evidence="8">
    <location>
        <position position="491"/>
    </location>
</feature>
<comment type="caution">
    <text evidence="13">The sequence shown here is derived from an EMBL/GenBank/DDBJ whole genome shotgun (WGS) entry which is preliminary data.</text>
</comment>
<evidence type="ECO:0000256" key="7">
    <source>
        <dbReference type="ARBA" id="ARBA00022825"/>
    </source>
</evidence>
<reference evidence="13" key="1">
    <citation type="journal article" date="2022" name="Plant J.">
        <title>Strategies of tolerance reflected in two North American maple genomes.</title>
        <authorList>
            <person name="McEvoy S.L."/>
            <person name="Sezen U.U."/>
            <person name="Trouern-Trend A."/>
            <person name="McMahon S.M."/>
            <person name="Schaberg P.G."/>
            <person name="Yang J."/>
            <person name="Wegrzyn J.L."/>
            <person name="Swenson N.G."/>
        </authorList>
    </citation>
    <scope>NUCLEOTIDE SEQUENCE</scope>
    <source>
        <strain evidence="13">91603</strain>
    </source>
</reference>
<dbReference type="Pfam" id="PF00082">
    <property type="entry name" value="Peptidase_S8"/>
    <property type="match status" value="1"/>
</dbReference>
<dbReference type="InterPro" id="IPR036852">
    <property type="entry name" value="Peptidase_S8/S53_dom_sf"/>
</dbReference>
<dbReference type="Pfam" id="PF12580">
    <property type="entry name" value="TPPII"/>
    <property type="match status" value="1"/>
</dbReference>
<feature type="coiled-coil region" evidence="9">
    <location>
        <begin position="192"/>
        <end position="226"/>
    </location>
</feature>
<evidence type="ECO:0000256" key="9">
    <source>
        <dbReference type="SAM" id="Coils"/>
    </source>
</evidence>
<dbReference type="Gene3D" id="3.40.50.200">
    <property type="entry name" value="Peptidase S8/S53 domain"/>
    <property type="match status" value="2"/>
</dbReference>
<evidence type="ECO:0000256" key="8">
    <source>
        <dbReference type="PROSITE-ProRule" id="PRU01240"/>
    </source>
</evidence>
<evidence type="ECO:0000256" key="4">
    <source>
        <dbReference type="ARBA" id="ARBA00022438"/>
    </source>
</evidence>
<dbReference type="SUPFAM" id="SSF52743">
    <property type="entry name" value="Subtilisin-like"/>
    <property type="match status" value="1"/>
</dbReference>
<gene>
    <name evidence="13" type="ORF">LWI28_012672</name>
</gene>
<evidence type="ECO:0000259" key="11">
    <source>
        <dbReference type="Pfam" id="PF12580"/>
    </source>
</evidence>
<dbReference type="InterPro" id="IPR022229">
    <property type="entry name" value="TPPII_Ig-like-2"/>
</dbReference>
<protein>
    <recommendedName>
        <fullName evidence="3">tripeptidyl-peptidase II</fullName>
        <ecNumber evidence="3">3.4.14.10</ecNumber>
    </recommendedName>
</protein>
<dbReference type="InterPro" id="IPR046940">
    <property type="entry name" value="TPPII_Ig-like_sf"/>
</dbReference>
<keyword evidence="4" id="KW-0031">Aminopeptidase</keyword>
<dbReference type="InterPro" id="IPR050131">
    <property type="entry name" value="Peptidase_S8_subtilisin-like"/>
</dbReference>
<evidence type="ECO:0000256" key="1">
    <source>
        <dbReference type="ARBA" id="ARBA00001910"/>
    </source>
</evidence>
<keyword evidence="5 8" id="KW-0645">Protease</keyword>
<comment type="catalytic activity">
    <reaction evidence="1">
        <text>Release of an N-terminal tripeptide from a polypeptide.</text>
        <dbReference type="EC" id="3.4.14.10"/>
    </reaction>
</comment>
<dbReference type="GO" id="GO:0005829">
    <property type="term" value="C:cytosol"/>
    <property type="evidence" value="ECO:0007669"/>
    <property type="project" value="TreeGrafter"/>
</dbReference>
<dbReference type="Proteomes" id="UP001064489">
    <property type="component" value="Chromosome 2"/>
</dbReference>
<keyword evidence="6 8" id="KW-0378">Hydrolase</keyword>
<feature type="active site" description="Charge relay system" evidence="8">
    <location>
        <position position="62"/>
    </location>
</feature>
<keyword evidence="14" id="KW-1185">Reference proteome</keyword>
<dbReference type="InterPro" id="IPR046939">
    <property type="entry name" value="TPPII_C_sf"/>
</dbReference>
<dbReference type="PROSITE" id="PS51892">
    <property type="entry name" value="SUBTILASE"/>
    <property type="match status" value="1"/>
</dbReference>
<evidence type="ECO:0000256" key="2">
    <source>
        <dbReference type="ARBA" id="ARBA00011073"/>
    </source>
</evidence>
<dbReference type="PANTHER" id="PTHR43806:SF14">
    <property type="entry name" value="TRIPEPTIDYL-PEPTIDASE 2"/>
    <property type="match status" value="1"/>
</dbReference>
<comment type="similarity">
    <text evidence="2 8">Belongs to the peptidase S8 family.</text>
</comment>
<evidence type="ECO:0000313" key="13">
    <source>
        <dbReference type="EMBL" id="KAI9160907.1"/>
    </source>
</evidence>
<dbReference type="InterPro" id="IPR048383">
    <property type="entry name" value="TPPII_Ig-like-1"/>
</dbReference>
<reference evidence="13" key="2">
    <citation type="submission" date="2023-02" db="EMBL/GenBank/DDBJ databases">
        <authorList>
            <person name="Swenson N.G."/>
            <person name="Wegrzyn J.L."/>
            <person name="Mcevoy S.L."/>
        </authorList>
    </citation>
    <scope>NUCLEOTIDE SEQUENCE</scope>
    <source>
        <strain evidence="13">91603</strain>
        <tissue evidence="13">Leaf</tissue>
    </source>
</reference>
<dbReference type="PANTHER" id="PTHR43806">
    <property type="entry name" value="PEPTIDASE S8"/>
    <property type="match status" value="1"/>
</dbReference>
<dbReference type="GO" id="GO:0004252">
    <property type="term" value="F:serine-type endopeptidase activity"/>
    <property type="evidence" value="ECO:0007669"/>
    <property type="project" value="UniProtKB-UniRule"/>
</dbReference>
<organism evidence="13 14">
    <name type="scientific">Acer negundo</name>
    <name type="common">Box elder</name>
    <dbReference type="NCBI Taxonomy" id="4023"/>
    <lineage>
        <taxon>Eukaryota</taxon>
        <taxon>Viridiplantae</taxon>
        <taxon>Streptophyta</taxon>
        <taxon>Embryophyta</taxon>
        <taxon>Tracheophyta</taxon>
        <taxon>Spermatophyta</taxon>
        <taxon>Magnoliopsida</taxon>
        <taxon>eudicotyledons</taxon>
        <taxon>Gunneridae</taxon>
        <taxon>Pentapetalae</taxon>
        <taxon>rosids</taxon>
        <taxon>malvids</taxon>
        <taxon>Sapindales</taxon>
        <taxon>Sapindaceae</taxon>
        <taxon>Hippocastanoideae</taxon>
        <taxon>Acereae</taxon>
        <taxon>Acer</taxon>
    </lineage>
</organism>
<dbReference type="FunFam" id="3.40.50.200:FF:000013">
    <property type="entry name" value="Tripeptidyl-peptidase 2 homolog"/>
    <property type="match status" value="1"/>
</dbReference>
<keyword evidence="9" id="KW-0175">Coiled coil</keyword>
<keyword evidence="7 8" id="KW-0720">Serine protease</keyword>
<dbReference type="GO" id="GO:0006508">
    <property type="term" value="P:proteolysis"/>
    <property type="evidence" value="ECO:0007669"/>
    <property type="project" value="UniProtKB-KW"/>
</dbReference>
<name>A0AAD5IEN8_ACENE</name>
<dbReference type="PRINTS" id="PR00723">
    <property type="entry name" value="SUBTILISIN"/>
</dbReference>
<dbReference type="Pfam" id="PF21223">
    <property type="entry name" value="TPPII_Ig-like-1"/>
    <property type="match status" value="1"/>
</dbReference>
<evidence type="ECO:0000256" key="3">
    <source>
        <dbReference type="ARBA" id="ARBA00012462"/>
    </source>
</evidence>
<dbReference type="PROSITE" id="PS00137">
    <property type="entry name" value="SUBTILASE_HIS"/>
    <property type="match status" value="1"/>
</dbReference>
<dbReference type="GO" id="GO:0008240">
    <property type="term" value="F:tripeptidyl-peptidase activity"/>
    <property type="evidence" value="ECO:0007669"/>
    <property type="project" value="UniProtKB-EC"/>
</dbReference>
<accession>A0AAD5IEN8</accession>
<dbReference type="InterPro" id="IPR022398">
    <property type="entry name" value="Peptidase_S8_His-AS"/>
</dbReference>
<dbReference type="InterPro" id="IPR015500">
    <property type="entry name" value="Peptidase_S8_subtilisin-rel"/>
</dbReference>
<dbReference type="InterPro" id="IPR023828">
    <property type="entry name" value="Peptidase_S8_Ser-AS"/>
</dbReference>